<accession>A0AAW7JXF0</accession>
<protein>
    <submittedName>
        <fullName evidence="2">HNH endonuclease</fullName>
    </submittedName>
</protein>
<evidence type="ECO:0000313" key="3">
    <source>
        <dbReference type="Proteomes" id="UP001167864"/>
    </source>
</evidence>
<dbReference type="InterPro" id="IPR029471">
    <property type="entry name" value="HNH_5"/>
</dbReference>
<evidence type="ECO:0000313" key="2">
    <source>
        <dbReference type="EMBL" id="MDN0087728.1"/>
    </source>
</evidence>
<dbReference type="RefSeq" id="WP_050135171.1">
    <property type="nucleotide sequence ID" value="NZ_JAUEHU010000008.1"/>
</dbReference>
<dbReference type="Pfam" id="PF14279">
    <property type="entry name" value="HNH_5"/>
    <property type="match status" value="1"/>
</dbReference>
<name>A0AAW7JXF0_9GAMM</name>
<dbReference type="Proteomes" id="UP001167864">
    <property type="component" value="Unassembled WGS sequence"/>
</dbReference>
<feature type="domain" description="HNH endonuclease 5" evidence="1">
    <location>
        <begin position="4"/>
        <end position="56"/>
    </location>
</feature>
<organism evidence="2 3">
    <name type="scientific">Yersinia nurmii</name>
    <dbReference type="NCBI Taxonomy" id="685706"/>
    <lineage>
        <taxon>Bacteria</taxon>
        <taxon>Pseudomonadati</taxon>
        <taxon>Pseudomonadota</taxon>
        <taxon>Gammaproteobacteria</taxon>
        <taxon>Enterobacterales</taxon>
        <taxon>Yersiniaceae</taxon>
        <taxon>Yersinia</taxon>
    </lineage>
</organism>
<proteinExistence type="predicted"/>
<evidence type="ECO:0000259" key="1">
    <source>
        <dbReference type="Pfam" id="PF14279"/>
    </source>
</evidence>
<dbReference type="GO" id="GO:0004519">
    <property type="term" value="F:endonuclease activity"/>
    <property type="evidence" value="ECO:0007669"/>
    <property type="project" value="UniProtKB-KW"/>
</dbReference>
<keyword evidence="2" id="KW-0255">Endonuclease</keyword>
<keyword evidence="2" id="KW-0378">Hydrolase</keyword>
<reference evidence="2" key="1">
    <citation type="submission" date="2023-06" db="EMBL/GenBank/DDBJ databases">
        <authorList>
            <person name="Polev D.E."/>
            <person name="Saitova A.T."/>
            <person name="Bogumilchik E.A."/>
            <person name="Kokorina G.I."/>
            <person name="Voskresenskaia E.A."/>
        </authorList>
    </citation>
    <scope>NUCLEOTIDE SEQUENCE</scope>
    <source>
        <strain evidence="2">2145 StPb PI</strain>
    </source>
</reference>
<dbReference type="AlphaFoldDB" id="A0AAW7JXF0"/>
<comment type="caution">
    <text evidence="2">The sequence shown here is derived from an EMBL/GenBank/DDBJ whole genome shotgun (WGS) entry which is preliminary data.</text>
</comment>
<gene>
    <name evidence="2" type="ORF">QVN42_10035</name>
</gene>
<keyword evidence="2" id="KW-0540">Nuclease</keyword>
<sequence>MGFCALCDQEINDKNDSKEHIIPNSIGGRKKVKGFICNACNNISGINWDSELSKQLNPFNILFMVNRERGTPKPEKLKTISGKEYLVHHEGGMTPSKPQVLINEDIRKTINVTARNLDEARRMVKELKHRFPTIDIEKVLESMESKSEYLDEPLQFNLAFGGIAAGRSLVKTALALAYEAGINPHSCENAMTYLREKDGEPCFGYYYEKDVILDRPPRTPLHCVSIFGNQALGILIAYVEYFGVQRAIVCLSENYSGSNIERSYAINPMSGEELLLKLDLTTLNIEDIKSAYRYEKYNNENLIKAFNQVMPYAIELSFEREKNRVLVEAIDYGFKNCGAKEGEQLTHEHVKKLAELVTEKMMPFLSRHMKR</sequence>
<dbReference type="EMBL" id="JAUEHU010000008">
    <property type="protein sequence ID" value="MDN0087728.1"/>
    <property type="molecule type" value="Genomic_DNA"/>
</dbReference>